<organism evidence="4">
    <name type="scientific">Anisakis simplex</name>
    <name type="common">Herring worm</name>
    <dbReference type="NCBI Taxonomy" id="6269"/>
    <lineage>
        <taxon>Eukaryota</taxon>
        <taxon>Metazoa</taxon>
        <taxon>Ecdysozoa</taxon>
        <taxon>Nematoda</taxon>
        <taxon>Chromadorea</taxon>
        <taxon>Rhabditida</taxon>
        <taxon>Spirurina</taxon>
        <taxon>Ascaridomorpha</taxon>
        <taxon>Ascaridoidea</taxon>
        <taxon>Anisakidae</taxon>
        <taxon>Anisakis</taxon>
        <taxon>Anisakis simplex complex</taxon>
    </lineage>
</organism>
<dbReference type="AlphaFoldDB" id="A0A0M3JQN8"/>
<dbReference type="Proteomes" id="UP000267096">
    <property type="component" value="Unassembled WGS sequence"/>
</dbReference>
<reference evidence="2 3" key="2">
    <citation type="submission" date="2018-11" db="EMBL/GenBank/DDBJ databases">
        <authorList>
            <consortium name="Pathogen Informatics"/>
        </authorList>
    </citation>
    <scope>NUCLEOTIDE SEQUENCE [LARGE SCALE GENOMIC DNA]</scope>
</reference>
<proteinExistence type="predicted"/>
<evidence type="ECO:0000313" key="3">
    <source>
        <dbReference type="Proteomes" id="UP000267096"/>
    </source>
</evidence>
<evidence type="ECO:0000313" key="4">
    <source>
        <dbReference type="WBParaSite" id="ASIM_0000998901-mRNA-1"/>
    </source>
</evidence>
<keyword evidence="3" id="KW-1185">Reference proteome</keyword>
<sequence>MNQIVVDEEEDMGDVVSARPRRVSELTQMKQQKPIPKASSLFIL</sequence>
<reference evidence="4" key="1">
    <citation type="submission" date="2017-02" db="UniProtKB">
        <authorList>
            <consortium name="WormBaseParasite"/>
        </authorList>
    </citation>
    <scope>IDENTIFICATION</scope>
</reference>
<gene>
    <name evidence="2" type="ORF">ASIM_LOCUS9724</name>
</gene>
<accession>A0A0M3JQN8</accession>
<feature type="region of interest" description="Disordered" evidence="1">
    <location>
        <begin position="24"/>
        <end position="44"/>
    </location>
</feature>
<evidence type="ECO:0000256" key="1">
    <source>
        <dbReference type="SAM" id="MobiDB-lite"/>
    </source>
</evidence>
<dbReference type="WBParaSite" id="ASIM_0000998901-mRNA-1">
    <property type="protein sequence ID" value="ASIM_0000998901-mRNA-1"/>
    <property type="gene ID" value="ASIM_0000998901"/>
</dbReference>
<name>A0A0M3JQN8_ANISI</name>
<dbReference type="EMBL" id="UYRR01030804">
    <property type="protein sequence ID" value="VDK41538.1"/>
    <property type="molecule type" value="Genomic_DNA"/>
</dbReference>
<protein>
    <submittedName>
        <fullName evidence="2 4">Uncharacterized protein</fullName>
    </submittedName>
</protein>
<evidence type="ECO:0000313" key="2">
    <source>
        <dbReference type="EMBL" id="VDK41538.1"/>
    </source>
</evidence>